<dbReference type="Pfam" id="PF00881">
    <property type="entry name" value="Nitroreductase"/>
    <property type="match status" value="1"/>
</dbReference>
<dbReference type="Gene3D" id="3.40.109.10">
    <property type="entry name" value="NADH Oxidase"/>
    <property type="match status" value="1"/>
</dbReference>
<dbReference type="InterPro" id="IPR000415">
    <property type="entry name" value="Nitroreductase-like"/>
</dbReference>
<protein>
    <submittedName>
        <fullName evidence="2">NAD(P)H-dependent dehydrogenase/reductase</fullName>
    </submittedName>
</protein>
<dbReference type="OrthoDB" id="9802510at2"/>
<reference evidence="3" key="1">
    <citation type="submission" date="2016-02" db="EMBL/GenBank/DDBJ databases">
        <authorList>
            <person name="Holder M.E."/>
            <person name="Ajami N.J."/>
            <person name="Petrosino J.F."/>
        </authorList>
    </citation>
    <scope>NUCLEOTIDE SEQUENCE [LARGE SCALE GENOMIC DNA]</scope>
    <source>
        <strain evidence="3">DSM 12838</strain>
    </source>
</reference>
<dbReference type="GO" id="GO:0016491">
    <property type="term" value="F:oxidoreductase activity"/>
    <property type="evidence" value="ECO:0007669"/>
    <property type="project" value="InterPro"/>
</dbReference>
<gene>
    <name evidence="2" type="ORF">AXF15_09680</name>
</gene>
<name>A0A0X8JRD1_9BACT</name>
<dbReference type="InterPro" id="IPR050627">
    <property type="entry name" value="Nitroreductase/BluB"/>
</dbReference>
<dbReference type="STRING" id="888061.AXF15_09680"/>
<proteinExistence type="predicted"/>
<dbReference type="Proteomes" id="UP000063964">
    <property type="component" value="Chromosome"/>
</dbReference>
<sequence length="173" mass="19244">MLGLLRSRRSVRHYTEQEISPETLDILKEALLRSPSSRGLDPWEFLFVTDKALLRELAEAKAHGAAFLQDAALGVAVLGDENTADTWIEDCSIAAIILQLTCESLGLGSCWVQIRLREDAFGASAETRVRQILNIPEHLHVEAVIGIGHPARKPEPHPRQNLKDGKIRFNTYA</sequence>
<dbReference type="SUPFAM" id="SSF55469">
    <property type="entry name" value="FMN-dependent nitroreductase-like"/>
    <property type="match status" value="1"/>
</dbReference>
<dbReference type="InterPro" id="IPR029479">
    <property type="entry name" value="Nitroreductase"/>
</dbReference>
<dbReference type="KEGG" id="doa:AXF15_09680"/>
<evidence type="ECO:0000313" key="3">
    <source>
        <dbReference type="Proteomes" id="UP000063964"/>
    </source>
</evidence>
<organism evidence="2 3">
    <name type="scientific">Desulfomicrobium orale DSM 12838</name>
    <dbReference type="NCBI Taxonomy" id="888061"/>
    <lineage>
        <taxon>Bacteria</taxon>
        <taxon>Pseudomonadati</taxon>
        <taxon>Thermodesulfobacteriota</taxon>
        <taxon>Desulfovibrionia</taxon>
        <taxon>Desulfovibrionales</taxon>
        <taxon>Desulfomicrobiaceae</taxon>
        <taxon>Desulfomicrobium</taxon>
    </lineage>
</organism>
<evidence type="ECO:0000259" key="1">
    <source>
        <dbReference type="Pfam" id="PF00881"/>
    </source>
</evidence>
<dbReference type="EMBL" id="CP014230">
    <property type="protein sequence ID" value="AMD93342.1"/>
    <property type="molecule type" value="Genomic_DNA"/>
</dbReference>
<keyword evidence="3" id="KW-1185">Reference proteome</keyword>
<dbReference type="PANTHER" id="PTHR23026:SF117">
    <property type="entry name" value="NITROREDUCTASE"/>
    <property type="match status" value="1"/>
</dbReference>
<dbReference type="PANTHER" id="PTHR23026">
    <property type="entry name" value="NADPH NITROREDUCTASE"/>
    <property type="match status" value="1"/>
</dbReference>
<dbReference type="CDD" id="cd02151">
    <property type="entry name" value="nitroreductase"/>
    <property type="match status" value="1"/>
</dbReference>
<feature type="domain" description="Nitroreductase" evidence="1">
    <location>
        <begin position="5"/>
        <end position="71"/>
    </location>
</feature>
<dbReference type="AlphaFoldDB" id="A0A0X8JRD1"/>
<dbReference type="RefSeq" id="WP_066606656.1">
    <property type="nucleotide sequence ID" value="NZ_CP014230.1"/>
</dbReference>
<accession>A0A0X8JRD1</accession>
<evidence type="ECO:0000313" key="2">
    <source>
        <dbReference type="EMBL" id="AMD93342.1"/>
    </source>
</evidence>